<accession>A0A1A8TUK1</accession>
<organism evidence="2 3">
    <name type="scientific">Marinomonas spartinae</name>
    <dbReference type="NCBI Taxonomy" id="1792290"/>
    <lineage>
        <taxon>Bacteria</taxon>
        <taxon>Pseudomonadati</taxon>
        <taxon>Pseudomonadota</taxon>
        <taxon>Gammaproteobacteria</taxon>
        <taxon>Oceanospirillales</taxon>
        <taxon>Oceanospirillaceae</taxon>
        <taxon>Marinomonas</taxon>
    </lineage>
</organism>
<dbReference type="AlphaFoldDB" id="A0A1A8TUK1"/>
<proteinExistence type="predicted"/>
<name>A0A1A8TUK1_9GAMM</name>
<gene>
    <name evidence="2" type="ORF">MSP8886_04057</name>
</gene>
<keyword evidence="1" id="KW-0472">Membrane</keyword>
<feature type="transmembrane region" description="Helical" evidence="1">
    <location>
        <begin position="40"/>
        <end position="57"/>
    </location>
</feature>
<feature type="transmembrane region" description="Helical" evidence="1">
    <location>
        <begin position="64"/>
        <end position="86"/>
    </location>
</feature>
<keyword evidence="3" id="KW-1185">Reference proteome</keyword>
<reference evidence="2 3" key="1">
    <citation type="submission" date="2016-06" db="EMBL/GenBank/DDBJ databases">
        <authorList>
            <person name="Kjaerup R.B."/>
            <person name="Dalgaard T.S."/>
            <person name="Juul-Madsen H.R."/>
        </authorList>
    </citation>
    <scope>NUCLEOTIDE SEQUENCE [LARGE SCALE GENOMIC DNA]</scope>
    <source>
        <strain evidence="2 3">CECT 8886</strain>
    </source>
</reference>
<sequence length="96" mass="11502">MLKFFERFLVFLGENRIVIYTGLILPSLFFIIFSVKIPEFFLLIWYVFLGMVAAARYRNKKDNIGWSIYPIFIISIIILYKVSYFLGEWADKLIHH</sequence>
<evidence type="ECO:0000313" key="2">
    <source>
        <dbReference type="EMBL" id="SBS37293.1"/>
    </source>
</evidence>
<keyword evidence="1" id="KW-1133">Transmembrane helix</keyword>
<feature type="transmembrane region" description="Helical" evidence="1">
    <location>
        <begin position="17"/>
        <end position="34"/>
    </location>
</feature>
<protein>
    <submittedName>
        <fullName evidence="2">Uncharacterized protein</fullName>
    </submittedName>
</protein>
<dbReference type="EMBL" id="FLOB01000017">
    <property type="protein sequence ID" value="SBS37293.1"/>
    <property type="molecule type" value="Genomic_DNA"/>
</dbReference>
<dbReference type="Proteomes" id="UP000092544">
    <property type="component" value="Unassembled WGS sequence"/>
</dbReference>
<evidence type="ECO:0000256" key="1">
    <source>
        <dbReference type="SAM" id="Phobius"/>
    </source>
</evidence>
<evidence type="ECO:0000313" key="3">
    <source>
        <dbReference type="Proteomes" id="UP000092544"/>
    </source>
</evidence>
<keyword evidence="1" id="KW-0812">Transmembrane</keyword>